<reference evidence="2" key="1">
    <citation type="submission" date="2025-08" db="UniProtKB">
        <authorList>
            <consortium name="RefSeq"/>
        </authorList>
    </citation>
    <scope>IDENTIFICATION</scope>
</reference>
<dbReference type="InterPro" id="IPR042812">
    <property type="entry name" value="SAMD3"/>
</dbReference>
<keyword evidence="1" id="KW-1185">Reference proteome</keyword>
<protein>
    <submittedName>
        <fullName evidence="2">Uncharacterized protein LOC105845102 isoform X4</fullName>
    </submittedName>
</protein>
<proteinExistence type="predicted"/>
<organism evidence="1 2">
    <name type="scientific">Hydra vulgaris</name>
    <name type="common">Hydra</name>
    <name type="synonym">Hydra attenuata</name>
    <dbReference type="NCBI Taxonomy" id="6087"/>
    <lineage>
        <taxon>Eukaryota</taxon>
        <taxon>Metazoa</taxon>
        <taxon>Cnidaria</taxon>
        <taxon>Hydrozoa</taxon>
        <taxon>Hydroidolina</taxon>
        <taxon>Anthoathecata</taxon>
        <taxon>Aplanulata</taxon>
        <taxon>Hydridae</taxon>
        <taxon>Hydra</taxon>
    </lineage>
</organism>
<evidence type="ECO:0000313" key="1">
    <source>
        <dbReference type="Proteomes" id="UP001652625"/>
    </source>
</evidence>
<evidence type="ECO:0000313" key="2">
    <source>
        <dbReference type="RefSeq" id="XP_065667203.1"/>
    </source>
</evidence>
<accession>A0ABM4CZ05</accession>
<dbReference type="GeneID" id="105845102"/>
<dbReference type="RefSeq" id="XP_065667203.1">
    <property type="nucleotide sequence ID" value="XM_065811131.1"/>
</dbReference>
<gene>
    <name evidence="2" type="primary">LOC105845102</name>
</gene>
<name>A0ABM4CZ05_HYDVU</name>
<dbReference type="PANTHER" id="PTHR47302:SF1">
    <property type="entry name" value="STERILE ALPHA MOTIF DOMAIN-CONTAINING PROTEIN 3"/>
    <property type="match status" value="1"/>
</dbReference>
<sequence length="342" mass="39042">MDFLFEIMKQQYGLFPSTSNIYKIANELFLRYPSLKPHHSNGSELLVHLLKAKFKQTRCPLLNDEQVAQFKIKYSRINSGRKRNSDLLNESTNLYSAKRHCHHSSDKNVDDGITQDVIKSMVDECQKLLPDKEFLAHQIVLSIEALKYTCQNERTLDVLNKFSALYYEKVLFAAARAITNRDIDNNCLLLSGRMKKGIKKLIDLKKPLLARWKTLCNEVLDEISDATMKNLHALILRSIFCDKETLLFTMTLDPIYPTPALKIEGDAINPTRISLVVDGVTISNSVPDITCGLGLVICSYFIFDIAYPKKLQKTLSFLEHYVFERNSKLPGNIQNIASCMNL</sequence>
<dbReference type="Proteomes" id="UP001652625">
    <property type="component" value="Chromosome 12"/>
</dbReference>
<dbReference type="PANTHER" id="PTHR47302">
    <property type="entry name" value="STERILE ALPHA MOTIF DOMAIN-CONTAINING PROTEIN 3"/>
    <property type="match status" value="1"/>
</dbReference>